<accession>A0A150IX05</accession>
<name>A0A150IX05_9EURY</name>
<gene>
    <name evidence="2" type="ORF">AMQ74_01462</name>
</gene>
<reference evidence="2 3" key="1">
    <citation type="journal article" date="2016" name="ISME J.">
        <title>Chasing the elusive Euryarchaeota class WSA2: genomes reveal a uniquely fastidious methyl-reducing methanogen.</title>
        <authorList>
            <person name="Nobu M.K."/>
            <person name="Narihiro T."/>
            <person name="Kuroda K."/>
            <person name="Mei R."/>
            <person name="Liu W.T."/>
        </authorList>
    </citation>
    <scope>NUCLEOTIDE SEQUENCE [LARGE SCALE GENOMIC DNA]</scope>
    <source>
        <strain evidence="2">U1lsi0528_Bin089</strain>
    </source>
</reference>
<organism evidence="2 3">
    <name type="scientific">Candidatus Methanofastidiosum methylothiophilum</name>
    <dbReference type="NCBI Taxonomy" id="1705564"/>
    <lineage>
        <taxon>Archaea</taxon>
        <taxon>Methanobacteriati</taxon>
        <taxon>Methanobacteriota</taxon>
        <taxon>Stenosarchaea group</taxon>
        <taxon>Candidatus Methanofastidiosia</taxon>
        <taxon>Candidatus Methanofastidiosales</taxon>
        <taxon>Candidatus Methanofastidiosaceae</taxon>
        <taxon>Candidatus Methanofastidiosum</taxon>
    </lineage>
</organism>
<evidence type="ECO:0000256" key="1">
    <source>
        <dbReference type="SAM" id="Coils"/>
    </source>
</evidence>
<dbReference type="Proteomes" id="UP000075578">
    <property type="component" value="Unassembled WGS sequence"/>
</dbReference>
<proteinExistence type="predicted"/>
<evidence type="ECO:0000313" key="3">
    <source>
        <dbReference type="Proteomes" id="UP000075578"/>
    </source>
</evidence>
<protein>
    <submittedName>
        <fullName evidence="2">Uncharacterized protein</fullName>
    </submittedName>
</protein>
<comment type="caution">
    <text evidence="2">The sequence shown here is derived from an EMBL/GenBank/DDBJ whole genome shotgun (WGS) entry which is preliminary data.</text>
</comment>
<dbReference type="EMBL" id="LNGD01000111">
    <property type="protein sequence ID" value="KYC49194.1"/>
    <property type="molecule type" value="Genomic_DNA"/>
</dbReference>
<evidence type="ECO:0000313" key="2">
    <source>
        <dbReference type="EMBL" id="KYC49194.1"/>
    </source>
</evidence>
<keyword evidence="1" id="KW-0175">Coiled coil</keyword>
<dbReference type="AlphaFoldDB" id="A0A150IX05"/>
<feature type="coiled-coil region" evidence="1">
    <location>
        <begin position="35"/>
        <end position="62"/>
    </location>
</feature>
<sequence>MSNTEAQIAVDYIRAREKRDEIHKKQHDIRANVGQEELNKIIEEADNNIKIARDNIEKRSTDSIINIFDCISNYKILCARSFDEQLARGKVRPQQKNEFYLHHQVVEYTEDWMVDKVYYMPSKMVKTPIRGYTKPRTIHGKPLHDFTPESMIASLMNPFVDNLVEDKINEVFHKFDYTRQFVKENTTLDTNQQVIPMKGTEHLFNKDAEGKYHMWLREGTTTDINGEKYIAVPKTYYTLKFEAFEGIDLKTGEVKNGPLVSGEQPTWLIPVSVHNALNNLTHRGNSWADRAMRTLQKFTRGFKHTAILSVWPVFQANNMLGDAMMLTLLAENRFDILEHTGFALKYALKKYSQEMGWKKYNYQFDEKERKFEMWMDDHGILDATSLAEIRLKESDNVLSKTANFLEKTGEMRENVLRVALAASMYDQFMYATEEQMKKVIDSYDWVPHMYEATSNEAKLANIARTLCTDYLRQSENFKGVMSNLVAPFGQWFFRNAGMGLRKLFHSPQHFIGMGFMLSFPAIFAAAWNLNDPDREQWETMLPMSIRKKFHLIFIDKKTGNASLWCPQLPIDVLPLLNTPGIIVNGAMRVLHGEITPEEFRKQIIPDIYKTNKEVMYRLLNPLVRFTRGLFMHQDPYDRAKIFPTDIKFLTDKAIMKYVAIYFAKCNVPLLGNYISRESMKYEHEALGSTLKAWTSIKNILGIREDIPLPVGRMLPSPNTNYLTETSSKVFAGYEAITKERELSNKTLEIREKFVGVIRSNPLSDPESSKEIQTAYKDAINELTRLYPKRDLPTVLGIFMDNVAKSIRSPQVFNDILKNEKEYQKKIGNEEALKSINSAQALMKTLIFIKDLKGISKEAKTQLPRIIKNIQEGNPSMDNEEYEDLNYLREQPIQKNVINGGYEDLNYLRSK</sequence>